<dbReference type="Proteomes" id="UP000013084">
    <property type="component" value="Unassembled WGS sequence"/>
</dbReference>
<organism evidence="1 2">
    <name type="scientific">Acinetobacter higginsii</name>
    <dbReference type="NCBI Taxonomy" id="70347"/>
    <lineage>
        <taxon>Bacteria</taxon>
        <taxon>Pseudomonadati</taxon>
        <taxon>Pseudomonadota</taxon>
        <taxon>Gammaproteobacteria</taxon>
        <taxon>Moraxellales</taxon>
        <taxon>Moraxellaceae</taxon>
        <taxon>Acinetobacter</taxon>
    </lineage>
</organism>
<proteinExistence type="predicted"/>
<protein>
    <submittedName>
        <fullName evidence="1">Uncharacterized protein</fullName>
    </submittedName>
</protein>
<dbReference type="EMBL" id="APRN01000035">
    <property type="protein sequence ID" value="ENX58695.1"/>
    <property type="molecule type" value="Genomic_DNA"/>
</dbReference>
<name>N9T5L9_9GAMM</name>
<dbReference type="HOGENOM" id="CLU_3131232_0_0_6"/>
<reference evidence="1 2" key="1">
    <citation type="submission" date="2013-02" db="EMBL/GenBank/DDBJ databases">
        <title>The Genome Sequence of Acinetobacter sp. CIP 70.18.</title>
        <authorList>
            <consortium name="The Broad Institute Genome Sequencing Platform"/>
            <consortium name="The Broad Institute Genome Sequencing Center for Infectious Disease"/>
            <person name="Cerqueira G."/>
            <person name="Feldgarden M."/>
            <person name="Courvalin P."/>
            <person name="Perichon B."/>
            <person name="Grillot-Courvalin C."/>
            <person name="Clermont D."/>
            <person name="Rocha E."/>
            <person name="Yoon E.-J."/>
            <person name="Nemec A."/>
            <person name="Walker B."/>
            <person name="Young S.K."/>
            <person name="Zeng Q."/>
            <person name="Gargeya S."/>
            <person name="Fitzgerald M."/>
            <person name="Haas B."/>
            <person name="Abouelleil A."/>
            <person name="Alvarado L."/>
            <person name="Arachchi H.M."/>
            <person name="Berlin A.M."/>
            <person name="Chapman S.B."/>
            <person name="Dewar J."/>
            <person name="Goldberg J."/>
            <person name="Griggs A."/>
            <person name="Gujja S."/>
            <person name="Hansen M."/>
            <person name="Howarth C."/>
            <person name="Imamovic A."/>
            <person name="Larimer J."/>
            <person name="McCowan C."/>
            <person name="Murphy C."/>
            <person name="Neiman D."/>
            <person name="Pearson M."/>
            <person name="Priest M."/>
            <person name="Roberts A."/>
            <person name="Saif S."/>
            <person name="Shea T."/>
            <person name="Sisk P."/>
            <person name="Sykes S."/>
            <person name="Wortman J."/>
            <person name="Nusbaum C."/>
            <person name="Birren B."/>
        </authorList>
    </citation>
    <scope>NUCLEOTIDE SEQUENCE [LARGE SCALE GENOMIC DNA]</scope>
    <source>
        <strain evidence="1 2">CIP 70.18</strain>
    </source>
</reference>
<evidence type="ECO:0000313" key="1">
    <source>
        <dbReference type="EMBL" id="ENX58695.1"/>
    </source>
</evidence>
<gene>
    <name evidence="1" type="ORF">F902_01319</name>
</gene>
<accession>N9T5L9</accession>
<sequence length="49" mass="5961">MDENILAYTLDHEYIWVATFISVKFTTGKLYIRIEHYDFGYIKFICYSK</sequence>
<dbReference type="AlphaFoldDB" id="N9T5L9"/>
<comment type="caution">
    <text evidence="1">The sequence shown here is derived from an EMBL/GenBank/DDBJ whole genome shotgun (WGS) entry which is preliminary data.</text>
</comment>
<keyword evidence="2" id="KW-1185">Reference proteome</keyword>
<evidence type="ECO:0000313" key="2">
    <source>
        <dbReference type="Proteomes" id="UP000013084"/>
    </source>
</evidence>